<name>A0A5M6I584_9HYPH</name>
<feature type="transmembrane region" description="Helical" evidence="1">
    <location>
        <begin position="36"/>
        <end position="59"/>
    </location>
</feature>
<dbReference type="InterPro" id="IPR037185">
    <property type="entry name" value="EmrE-like"/>
</dbReference>
<dbReference type="InterPro" id="IPR000620">
    <property type="entry name" value="EamA_dom"/>
</dbReference>
<feature type="transmembrane region" description="Helical" evidence="1">
    <location>
        <begin position="6"/>
        <end position="24"/>
    </location>
</feature>
<dbReference type="Gene3D" id="1.10.3730.20">
    <property type="match status" value="1"/>
</dbReference>
<dbReference type="OrthoDB" id="5243804at2"/>
<evidence type="ECO:0000313" key="4">
    <source>
        <dbReference type="Proteomes" id="UP000323886"/>
    </source>
</evidence>
<protein>
    <submittedName>
        <fullName evidence="3">EamA family transporter</fullName>
    </submittedName>
</protein>
<feature type="transmembrane region" description="Helical" evidence="1">
    <location>
        <begin position="98"/>
        <end position="120"/>
    </location>
</feature>
<gene>
    <name evidence="3" type="ORF">F1193_01805</name>
</gene>
<proteinExistence type="predicted"/>
<comment type="caution">
    <text evidence="3">The sequence shown here is derived from an EMBL/GenBank/DDBJ whole genome shotgun (WGS) entry which is preliminary data.</text>
</comment>
<keyword evidence="4" id="KW-1185">Reference proteome</keyword>
<evidence type="ECO:0000313" key="3">
    <source>
        <dbReference type="EMBL" id="KAA5603406.1"/>
    </source>
</evidence>
<sequence length="298" mass="30075">MAFELLWIPATLFAAATQTARNVLQRNLTDSLGTVGATLVRFLYGLPFSLLFLALVAAGSGALPPLPGQGALAWAACGGLAQIGGTAMMLAAMRRRSFAVTIAMLKAEPVLVALAGVYMLNDLPSVADAAGIATATCGVVLVSLSPTRGRGGGADPGAAGLGLAAGALFAVAAVGFRGAILAVPAANAVLAASTILVVALAFQTAVLVFWLMIADRPRLAATLAAWRASLAAGFTGALASQFWYIGFALTSAANVRTLALVEVPFAHVVSGRLHEAVSRREIAGMVLIVAGVAVLLLG</sequence>
<keyword evidence="1" id="KW-0472">Membrane</keyword>
<keyword evidence="1" id="KW-1133">Transmembrane helix</keyword>
<feature type="transmembrane region" description="Helical" evidence="1">
    <location>
        <begin position="71"/>
        <end position="91"/>
    </location>
</feature>
<dbReference type="RefSeq" id="WP_150095955.1">
    <property type="nucleotide sequence ID" value="NZ_VWPL01000002.1"/>
</dbReference>
<feature type="domain" description="EamA" evidence="2">
    <location>
        <begin position="7"/>
        <end position="143"/>
    </location>
</feature>
<dbReference type="Proteomes" id="UP000323886">
    <property type="component" value="Unassembled WGS sequence"/>
</dbReference>
<evidence type="ECO:0000259" key="2">
    <source>
        <dbReference type="Pfam" id="PF00892"/>
    </source>
</evidence>
<accession>A0A5M6I584</accession>
<keyword evidence="1" id="KW-0812">Transmembrane</keyword>
<feature type="transmembrane region" description="Helical" evidence="1">
    <location>
        <begin position="282"/>
        <end position="297"/>
    </location>
</feature>
<dbReference type="GO" id="GO:0016020">
    <property type="term" value="C:membrane"/>
    <property type="evidence" value="ECO:0007669"/>
    <property type="project" value="InterPro"/>
</dbReference>
<dbReference type="EMBL" id="VWPL01000002">
    <property type="protein sequence ID" value="KAA5603406.1"/>
    <property type="molecule type" value="Genomic_DNA"/>
</dbReference>
<feature type="transmembrane region" description="Helical" evidence="1">
    <location>
        <begin position="126"/>
        <end position="145"/>
    </location>
</feature>
<dbReference type="Pfam" id="PF00892">
    <property type="entry name" value="EamA"/>
    <property type="match status" value="1"/>
</dbReference>
<feature type="transmembrane region" description="Helical" evidence="1">
    <location>
        <begin position="225"/>
        <end position="245"/>
    </location>
</feature>
<feature type="transmembrane region" description="Helical" evidence="1">
    <location>
        <begin position="157"/>
        <end position="176"/>
    </location>
</feature>
<dbReference type="SUPFAM" id="SSF103481">
    <property type="entry name" value="Multidrug resistance efflux transporter EmrE"/>
    <property type="match status" value="2"/>
</dbReference>
<dbReference type="AlphaFoldDB" id="A0A5M6I584"/>
<feature type="transmembrane region" description="Helical" evidence="1">
    <location>
        <begin position="188"/>
        <end position="213"/>
    </location>
</feature>
<reference evidence="3 4" key="1">
    <citation type="submission" date="2019-09" db="EMBL/GenBank/DDBJ databases">
        <title>Draft Whole-Genome sequence of Blastochloris sulfoviridis DSM 729.</title>
        <authorList>
            <person name="Meyer T.E."/>
            <person name="Kyndt J.A."/>
        </authorList>
    </citation>
    <scope>NUCLEOTIDE SEQUENCE [LARGE SCALE GENOMIC DNA]</scope>
    <source>
        <strain evidence="3 4">DSM 729</strain>
    </source>
</reference>
<evidence type="ECO:0000256" key="1">
    <source>
        <dbReference type="SAM" id="Phobius"/>
    </source>
</evidence>
<organism evidence="3 4">
    <name type="scientific">Blastochloris sulfoviridis</name>
    <dbReference type="NCBI Taxonomy" id="50712"/>
    <lineage>
        <taxon>Bacteria</taxon>
        <taxon>Pseudomonadati</taxon>
        <taxon>Pseudomonadota</taxon>
        <taxon>Alphaproteobacteria</taxon>
        <taxon>Hyphomicrobiales</taxon>
        <taxon>Blastochloridaceae</taxon>
        <taxon>Blastochloris</taxon>
    </lineage>
</organism>